<feature type="non-terminal residue" evidence="1">
    <location>
        <position position="193"/>
    </location>
</feature>
<reference evidence="2 3" key="2">
    <citation type="submission" date="2024-05" db="EMBL/GenBank/DDBJ databases">
        <authorList>
            <person name="Chen Y."/>
            <person name="Shah S."/>
            <person name="Dougan E. K."/>
            <person name="Thang M."/>
            <person name="Chan C."/>
        </authorList>
    </citation>
    <scope>NUCLEOTIDE SEQUENCE [LARGE SCALE GENOMIC DNA]</scope>
</reference>
<protein>
    <submittedName>
        <fullName evidence="1">Uncharacterized protein</fullName>
    </submittedName>
</protein>
<comment type="caution">
    <text evidence="1">The sequence shown here is derived from an EMBL/GenBank/DDBJ whole genome shotgun (WGS) entry which is preliminary data.</text>
</comment>
<feature type="non-terminal residue" evidence="1">
    <location>
        <position position="1"/>
    </location>
</feature>
<dbReference type="EMBL" id="CAMXCT030002229">
    <property type="protein sequence ID" value="CAL4784010.1"/>
    <property type="molecule type" value="Genomic_DNA"/>
</dbReference>
<evidence type="ECO:0000313" key="2">
    <source>
        <dbReference type="EMBL" id="CAL4784010.1"/>
    </source>
</evidence>
<dbReference type="Proteomes" id="UP001152797">
    <property type="component" value="Unassembled WGS sequence"/>
</dbReference>
<gene>
    <name evidence="1" type="ORF">C1SCF055_LOCUS23151</name>
</gene>
<dbReference type="AlphaFoldDB" id="A0A9P1CTK2"/>
<reference evidence="1" key="1">
    <citation type="submission" date="2022-10" db="EMBL/GenBank/DDBJ databases">
        <authorList>
            <person name="Chen Y."/>
            <person name="Dougan E. K."/>
            <person name="Chan C."/>
            <person name="Rhodes N."/>
            <person name="Thang M."/>
        </authorList>
    </citation>
    <scope>NUCLEOTIDE SEQUENCE</scope>
</reference>
<sequence>NIATSGQAWEHLRAFKRMWRDVVEDGISGVLRMEDQGSCPHDSPVTESWIHRGALLLRLLRLLAVLVRRFRRQRRKLQLAESENSWSFEEQRWHWYQMRQKVTSEAFDAWDEVSFFEDEDPLFQKQFAVAIAGAMSSSDWLATAKTPVILLEHGSVPKNVLTLWISRPARRKIQAIKWSADVETEKGRDGYWR</sequence>
<evidence type="ECO:0000313" key="3">
    <source>
        <dbReference type="Proteomes" id="UP001152797"/>
    </source>
</evidence>
<keyword evidence="3" id="KW-1185">Reference proteome</keyword>
<proteinExistence type="predicted"/>
<dbReference type="EMBL" id="CAMXCT010002229">
    <property type="protein sequence ID" value="CAI3996698.1"/>
    <property type="molecule type" value="Genomic_DNA"/>
</dbReference>
<organism evidence="1">
    <name type="scientific">Cladocopium goreaui</name>
    <dbReference type="NCBI Taxonomy" id="2562237"/>
    <lineage>
        <taxon>Eukaryota</taxon>
        <taxon>Sar</taxon>
        <taxon>Alveolata</taxon>
        <taxon>Dinophyceae</taxon>
        <taxon>Suessiales</taxon>
        <taxon>Symbiodiniaceae</taxon>
        <taxon>Cladocopium</taxon>
    </lineage>
</organism>
<dbReference type="EMBL" id="CAMXCT020002229">
    <property type="protein sequence ID" value="CAL1150073.1"/>
    <property type="molecule type" value="Genomic_DNA"/>
</dbReference>
<accession>A0A9P1CTK2</accession>
<evidence type="ECO:0000313" key="1">
    <source>
        <dbReference type="EMBL" id="CAI3996698.1"/>
    </source>
</evidence>
<name>A0A9P1CTK2_9DINO</name>